<keyword evidence="6 10" id="KW-0472">Membrane</keyword>
<feature type="compositionally biased region" description="Polar residues" evidence="9">
    <location>
        <begin position="359"/>
        <end position="368"/>
    </location>
</feature>
<dbReference type="AlphaFoldDB" id="A0A8S4AQQ1"/>
<dbReference type="Gene3D" id="3.30.70.960">
    <property type="entry name" value="SEA domain"/>
    <property type="match status" value="1"/>
</dbReference>
<feature type="compositionally biased region" description="Polar residues" evidence="9">
    <location>
        <begin position="37"/>
        <end position="58"/>
    </location>
</feature>
<keyword evidence="7" id="KW-1015">Disulfide bond</keyword>
<evidence type="ECO:0000256" key="10">
    <source>
        <dbReference type="SAM" id="Phobius"/>
    </source>
</evidence>
<feature type="transmembrane region" description="Helical" evidence="10">
    <location>
        <begin position="323"/>
        <end position="350"/>
    </location>
</feature>
<keyword evidence="13" id="KW-1185">Reference proteome</keyword>
<dbReference type="PANTHER" id="PTHR24037:SF7">
    <property type="entry name" value="FLOCCULATION PROTEIN FLO11 ISOFORM X1-RELATED"/>
    <property type="match status" value="1"/>
</dbReference>
<gene>
    <name evidence="12" type="ORF">MMEN_LOCUS8396</name>
</gene>
<evidence type="ECO:0000256" key="2">
    <source>
        <dbReference type="ARBA" id="ARBA00022475"/>
    </source>
</evidence>
<keyword evidence="10" id="KW-1133">Transmembrane helix</keyword>
<keyword evidence="10" id="KW-0812">Transmembrane</keyword>
<dbReference type="InterPro" id="IPR036364">
    <property type="entry name" value="SEA_dom_sf"/>
</dbReference>
<dbReference type="SUPFAM" id="SSF82671">
    <property type="entry name" value="SEA domain"/>
    <property type="match status" value="1"/>
</dbReference>
<keyword evidence="3" id="KW-0245">EGF-like domain</keyword>
<dbReference type="PROSITE" id="PS50024">
    <property type="entry name" value="SEA"/>
    <property type="match status" value="1"/>
</dbReference>
<organism evidence="12 13">
    <name type="scientific">Menidia menidia</name>
    <name type="common">Atlantic silverside</name>
    <dbReference type="NCBI Taxonomy" id="238744"/>
    <lineage>
        <taxon>Eukaryota</taxon>
        <taxon>Metazoa</taxon>
        <taxon>Chordata</taxon>
        <taxon>Craniata</taxon>
        <taxon>Vertebrata</taxon>
        <taxon>Euteleostomi</taxon>
        <taxon>Actinopterygii</taxon>
        <taxon>Neopterygii</taxon>
        <taxon>Teleostei</taxon>
        <taxon>Neoteleostei</taxon>
        <taxon>Acanthomorphata</taxon>
        <taxon>Ovalentaria</taxon>
        <taxon>Atherinomorphae</taxon>
        <taxon>Atheriniformes</taxon>
        <taxon>Atherinopsidae</taxon>
        <taxon>Menidiinae</taxon>
        <taxon>Menidia</taxon>
    </lineage>
</organism>
<reference evidence="12" key="1">
    <citation type="submission" date="2021-05" db="EMBL/GenBank/DDBJ databases">
        <authorList>
            <person name="Tigano A."/>
        </authorList>
    </citation>
    <scope>NUCLEOTIDE SEQUENCE</scope>
</reference>
<evidence type="ECO:0000256" key="6">
    <source>
        <dbReference type="ARBA" id="ARBA00023136"/>
    </source>
</evidence>
<accession>A0A8S4AQQ1</accession>
<evidence type="ECO:0000313" key="13">
    <source>
        <dbReference type="Proteomes" id="UP000677803"/>
    </source>
</evidence>
<protein>
    <submittedName>
        <fullName evidence="12">(Atlantic silverside) hypothetical protein</fullName>
    </submittedName>
</protein>
<name>A0A8S4AQQ1_9TELE</name>
<evidence type="ECO:0000256" key="7">
    <source>
        <dbReference type="ARBA" id="ARBA00023157"/>
    </source>
</evidence>
<dbReference type="Pfam" id="PF01390">
    <property type="entry name" value="SEA"/>
    <property type="match status" value="1"/>
</dbReference>
<evidence type="ECO:0000313" key="12">
    <source>
        <dbReference type="EMBL" id="CAG5897338.1"/>
    </source>
</evidence>
<feature type="region of interest" description="Disordered" evidence="9">
    <location>
        <begin position="356"/>
        <end position="376"/>
    </location>
</feature>
<keyword evidence="5" id="KW-0677">Repeat</keyword>
<evidence type="ECO:0000256" key="1">
    <source>
        <dbReference type="ARBA" id="ARBA00004236"/>
    </source>
</evidence>
<feature type="region of interest" description="Disordered" evidence="9">
    <location>
        <begin position="15"/>
        <end position="82"/>
    </location>
</feature>
<dbReference type="SUPFAM" id="SSF57184">
    <property type="entry name" value="Growth factor receptor domain"/>
    <property type="match status" value="1"/>
</dbReference>
<dbReference type="GO" id="GO:0005886">
    <property type="term" value="C:plasma membrane"/>
    <property type="evidence" value="ECO:0007669"/>
    <property type="project" value="UniProtKB-SubCell"/>
</dbReference>
<proteinExistence type="predicted"/>
<keyword evidence="8" id="KW-0325">Glycoprotein</keyword>
<evidence type="ECO:0000259" key="11">
    <source>
        <dbReference type="PROSITE" id="PS50024"/>
    </source>
</evidence>
<comment type="subcellular location">
    <subcellularLocation>
        <location evidence="1">Cell membrane</location>
    </subcellularLocation>
</comment>
<dbReference type="SMART" id="SM00200">
    <property type="entry name" value="SEA"/>
    <property type="match status" value="1"/>
</dbReference>
<dbReference type="InterPro" id="IPR000082">
    <property type="entry name" value="SEA_dom"/>
</dbReference>
<evidence type="ECO:0000256" key="9">
    <source>
        <dbReference type="SAM" id="MobiDB-lite"/>
    </source>
</evidence>
<keyword evidence="2" id="KW-1003">Cell membrane</keyword>
<comment type="caution">
    <text evidence="12">The sequence shown here is derived from an EMBL/GenBank/DDBJ whole genome shotgun (WGS) entry which is preliminary data.</text>
</comment>
<evidence type="ECO:0000256" key="8">
    <source>
        <dbReference type="ARBA" id="ARBA00023180"/>
    </source>
</evidence>
<evidence type="ECO:0000256" key="3">
    <source>
        <dbReference type="ARBA" id="ARBA00022536"/>
    </source>
</evidence>
<sequence>MGRFKHQENLLQYHSTTVTEGPPASPSTSASTAVSILPSSSPAGNTTTLGPQTATSGVTEHTAETTETHSPTAATSLTSDDTARTTINVTTLQPTPPATSSSSITAAPSTPSPVIVCPAIPCPPESVCLNGTCQCLTGRYLLNGRCESGQVFPGSLHVTSLNFTNEMSDRSSRAFQETAAIISEPLREALKNVPGYLQTDVVELKPGSVVATVNNIFQDTTETEQSVDEIIKKALSNSTGVLSDATFTITNLCEQTPEPCQVSTTSCKNINGQPVCSCKDGYVSDVYSNTSCRACPSGQRKVGEECQPCSFGYAGFNCNDSSLLALVIVSCVLGGILLILILAFLIYWCWRKCSESKSGDNTSPYSSEDSSKPWPTAITPIPRASSNWDAAPSIEMAEGGSTHTLVDKKRYSNGLSASYDLNPEDMKTFKGKNTSRYSYLVQGHENPYFLPGDEKRN</sequence>
<dbReference type="PANTHER" id="PTHR24037">
    <property type="entry name" value="HEART DEVELOPMENT PROTEIN WITH EGF-LIKE DOMAINS 1"/>
    <property type="match status" value="1"/>
</dbReference>
<evidence type="ECO:0000256" key="5">
    <source>
        <dbReference type="ARBA" id="ARBA00022737"/>
    </source>
</evidence>
<dbReference type="InterPro" id="IPR009030">
    <property type="entry name" value="Growth_fac_rcpt_cys_sf"/>
</dbReference>
<keyword evidence="4" id="KW-0732">Signal</keyword>
<dbReference type="Proteomes" id="UP000677803">
    <property type="component" value="Unassembled WGS sequence"/>
</dbReference>
<dbReference type="OrthoDB" id="8938333at2759"/>
<feature type="domain" description="SEA" evidence="11">
    <location>
        <begin position="148"/>
        <end position="254"/>
    </location>
</feature>
<dbReference type="EMBL" id="CAJRST010008890">
    <property type="protein sequence ID" value="CAG5897338.1"/>
    <property type="molecule type" value="Genomic_DNA"/>
</dbReference>
<evidence type="ECO:0000256" key="4">
    <source>
        <dbReference type="ARBA" id="ARBA00022729"/>
    </source>
</evidence>
<feature type="compositionally biased region" description="Low complexity" evidence="9">
    <location>
        <begin position="68"/>
        <end position="82"/>
    </location>
</feature>